<dbReference type="GO" id="GO:0051607">
    <property type="term" value="P:defense response to virus"/>
    <property type="evidence" value="ECO:0007669"/>
    <property type="project" value="UniProtKB-KW"/>
</dbReference>
<feature type="domain" description="HD Cas3-type" evidence="10">
    <location>
        <begin position="11"/>
        <end position="174"/>
    </location>
</feature>
<evidence type="ECO:0000256" key="7">
    <source>
        <dbReference type="ARBA" id="ARBA00022840"/>
    </source>
</evidence>
<sequence>MHYAHSLESNDKALWQELPDHLQEAGRLAALFAHPFGAEKAARLAGSLHDLGKYSAAFQARLEGATQPVDHATAGAAELLAMASEMPDSWDRIMAELAAYAVAGHHAGLPNGVDLRARVQDLALPLDPVWKNELPLDARGLKPPLRPHSPRRAAFQLGFLGRMLFSCVVDADYKDTERFYDQAKGHFSDRDWPRLQAIIGALISAFDTYMAAKQAGPPPSDVNRLRREILAHLRRKADMAPGLFTLTVPTGGGKTLASLGFALEHAKRHGLERIIYAIPFTSVIEQTAAIFREVLGPDVLLEHHSAIETEHPSRLEQRDKLRLAMEDWAAPIILTTNVQLFESLFANRSSRCRKLHHLADSVIILDEAQTLPLPLLKPCVAAMDELARNYGASLVLCTATQPALDQRHFPPDSGMGLDLAGRELAPDPETLAAGLKRVVLRASGPLSDDQLILALREHPQGLVIVNSRKHALALFQAARRAGLEGLTHLSTRHYAAHRRDILAGVRHALKTQAPCRLIATSLVEAGVDLDFPRVWRAEAGLDQIAQAAGRCNREGSRPADDSIVTIFTAPDDPPPRDIAQLSAAYARMAARHADHFSPAALQEYFREVYWSKGGDLDRHHILDCFAADRTGLEISYRTVAERFRMIDSGLLPVIIPERDDAQKALDLLGWKGVSPGGVAGRLQPFLVLVPPQARARLLASGHVAFQREDLFGDQFAVLRTPSLYQDETGLLWDDAEYLGLEQTIF</sequence>
<keyword evidence="5" id="KW-0378">Hydrolase</keyword>
<evidence type="ECO:0000256" key="6">
    <source>
        <dbReference type="ARBA" id="ARBA00022806"/>
    </source>
</evidence>
<dbReference type="SUPFAM" id="SSF109604">
    <property type="entry name" value="HD-domain/PDEase-like"/>
    <property type="match status" value="1"/>
</dbReference>
<comment type="caution">
    <text evidence="11">The sequence shown here is derived from an EMBL/GenBank/DDBJ whole genome shotgun (WGS) entry which is preliminary data.</text>
</comment>
<keyword evidence="8" id="KW-0051">Antiviral defense</keyword>
<dbReference type="SUPFAM" id="SSF52540">
    <property type="entry name" value="P-loop containing nucleoside triphosphate hydrolases"/>
    <property type="match status" value="1"/>
</dbReference>
<feature type="domain" description="Helicase ATP-binding" evidence="9">
    <location>
        <begin position="235"/>
        <end position="402"/>
    </location>
</feature>
<comment type="similarity">
    <text evidence="1">In the N-terminal section; belongs to the CRISPR-associated nuclease Cas3-HD family.</text>
</comment>
<evidence type="ECO:0000313" key="11">
    <source>
        <dbReference type="EMBL" id="OIR02079.1"/>
    </source>
</evidence>
<dbReference type="InterPro" id="IPR006483">
    <property type="entry name" value="CRISPR-assoc_Cas3_HD"/>
</dbReference>
<evidence type="ECO:0000259" key="10">
    <source>
        <dbReference type="PROSITE" id="PS51643"/>
    </source>
</evidence>
<dbReference type="PROSITE" id="PS51643">
    <property type="entry name" value="HD_CAS3"/>
    <property type="match status" value="1"/>
</dbReference>
<evidence type="ECO:0000256" key="8">
    <source>
        <dbReference type="ARBA" id="ARBA00023118"/>
    </source>
</evidence>
<dbReference type="InterPro" id="IPR014001">
    <property type="entry name" value="Helicase_ATP-bd"/>
</dbReference>
<dbReference type="InterPro" id="IPR054712">
    <property type="entry name" value="Cas3-like_dom"/>
</dbReference>
<keyword evidence="7" id="KW-0067">ATP-binding</keyword>
<evidence type="ECO:0000256" key="4">
    <source>
        <dbReference type="ARBA" id="ARBA00022741"/>
    </source>
</evidence>
<keyword evidence="6 11" id="KW-0347">Helicase</keyword>
<dbReference type="EMBL" id="MLJW01000078">
    <property type="protein sequence ID" value="OIR02079.1"/>
    <property type="molecule type" value="Genomic_DNA"/>
</dbReference>
<evidence type="ECO:0000256" key="1">
    <source>
        <dbReference type="ARBA" id="ARBA00006847"/>
    </source>
</evidence>
<dbReference type="Gene3D" id="1.10.3210.30">
    <property type="match status" value="1"/>
</dbReference>
<dbReference type="GO" id="GO:0003676">
    <property type="term" value="F:nucleic acid binding"/>
    <property type="evidence" value="ECO:0007669"/>
    <property type="project" value="InterPro"/>
</dbReference>
<dbReference type="PROSITE" id="PS51192">
    <property type="entry name" value="HELICASE_ATP_BIND_1"/>
    <property type="match status" value="1"/>
</dbReference>
<reference evidence="11" key="1">
    <citation type="submission" date="2016-10" db="EMBL/GenBank/DDBJ databases">
        <title>Sequence of Gallionella enrichment culture.</title>
        <authorList>
            <person name="Poehlein A."/>
            <person name="Muehling M."/>
            <person name="Daniel R."/>
        </authorList>
    </citation>
    <scope>NUCLEOTIDE SEQUENCE</scope>
</reference>
<evidence type="ECO:0000256" key="5">
    <source>
        <dbReference type="ARBA" id="ARBA00022801"/>
    </source>
</evidence>
<dbReference type="InterPro" id="IPR038257">
    <property type="entry name" value="CRISPR-assoc_Cas3_HD_sf"/>
</dbReference>
<dbReference type="GO" id="GO:0046872">
    <property type="term" value="F:metal ion binding"/>
    <property type="evidence" value="ECO:0007669"/>
    <property type="project" value="UniProtKB-KW"/>
</dbReference>
<gene>
    <name evidence="11" type="ORF">GALL_159380</name>
</gene>
<dbReference type="CDD" id="cd17930">
    <property type="entry name" value="DEXHc_cas3"/>
    <property type="match status" value="1"/>
</dbReference>
<dbReference type="Gene3D" id="3.40.50.300">
    <property type="entry name" value="P-loop containing nucleotide triphosphate hydrolases"/>
    <property type="match status" value="1"/>
</dbReference>
<evidence type="ECO:0000256" key="2">
    <source>
        <dbReference type="ARBA" id="ARBA00009046"/>
    </source>
</evidence>
<evidence type="ECO:0000256" key="3">
    <source>
        <dbReference type="ARBA" id="ARBA00022723"/>
    </source>
</evidence>
<keyword evidence="4" id="KW-0547">Nucleotide-binding</keyword>
<dbReference type="NCBIfam" id="TIGR01596">
    <property type="entry name" value="cas3_HD"/>
    <property type="match status" value="1"/>
</dbReference>
<dbReference type="GO" id="GO:0004386">
    <property type="term" value="F:helicase activity"/>
    <property type="evidence" value="ECO:0007669"/>
    <property type="project" value="UniProtKB-KW"/>
</dbReference>
<dbReference type="Pfam" id="PF00270">
    <property type="entry name" value="DEAD"/>
    <property type="match status" value="1"/>
</dbReference>
<dbReference type="AlphaFoldDB" id="A0A1J5S1I9"/>
<dbReference type="GO" id="GO:0016787">
    <property type="term" value="F:hydrolase activity"/>
    <property type="evidence" value="ECO:0007669"/>
    <property type="project" value="UniProtKB-KW"/>
</dbReference>
<organism evidence="11">
    <name type="scientific">mine drainage metagenome</name>
    <dbReference type="NCBI Taxonomy" id="410659"/>
    <lineage>
        <taxon>unclassified sequences</taxon>
        <taxon>metagenomes</taxon>
        <taxon>ecological metagenomes</taxon>
    </lineage>
</organism>
<dbReference type="GO" id="GO:0005524">
    <property type="term" value="F:ATP binding"/>
    <property type="evidence" value="ECO:0007669"/>
    <property type="project" value="UniProtKB-KW"/>
</dbReference>
<dbReference type="InterPro" id="IPR027417">
    <property type="entry name" value="P-loop_NTPase"/>
</dbReference>
<protein>
    <submittedName>
        <fullName evidence="11">DEAD/DEAH box helicase</fullName>
    </submittedName>
</protein>
<accession>A0A1J5S1I9</accession>
<name>A0A1J5S1I9_9ZZZZ</name>
<dbReference type="InterPro" id="IPR011545">
    <property type="entry name" value="DEAD/DEAH_box_helicase_dom"/>
</dbReference>
<dbReference type="CDD" id="cd09641">
    <property type="entry name" value="Cas3''_I"/>
    <property type="match status" value="1"/>
</dbReference>
<proteinExistence type="inferred from homology"/>
<keyword evidence="3" id="KW-0479">Metal-binding</keyword>
<comment type="similarity">
    <text evidence="2">In the central section; belongs to the CRISPR-associated helicase Cas3 family.</text>
</comment>
<dbReference type="Pfam" id="PF22590">
    <property type="entry name" value="Cas3-like_C_2"/>
    <property type="match status" value="1"/>
</dbReference>
<evidence type="ECO:0000259" key="9">
    <source>
        <dbReference type="PROSITE" id="PS51192"/>
    </source>
</evidence>